<sequence>MSRVVVVHGVGRQLDTAETLLAEVEPALRGGVELALRRDPTLGRLMDGDIVCAGYGDLYRQPGTRGEPYYRAEDVEPGFEAVLLETWWREAARLDPRIAGPDIGWPDGMGPGPAARGAVGRIASRPLAVDRVRRALHALTRTRFFGAVSDRLLISDLKQVRRYFTEPKLREAVRARVEELIRPETRVVVGHSLGSVVAYEALCALRPERTPLTLITLGSPLGLAGLVFDRLQPAPQQGGLGLWPAPVKHWTNLADSGDVVALVRELAPRFGPEVVDLPVDNGSEMHSMRAYLTAVETGTAIATGLAW</sequence>
<name>A0A640UN97_9ACTN</name>
<dbReference type="Gene3D" id="3.40.50.1820">
    <property type="entry name" value="alpha/beta hydrolase"/>
    <property type="match status" value="1"/>
</dbReference>
<dbReference type="SUPFAM" id="SSF53474">
    <property type="entry name" value="alpha/beta-Hydrolases"/>
    <property type="match status" value="1"/>
</dbReference>
<gene>
    <name evidence="1" type="ORF">Stube_04380</name>
</gene>
<dbReference type="EMBL" id="BLIR01000001">
    <property type="protein sequence ID" value="GFE35765.1"/>
    <property type="molecule type" value="Genomic_DNA"/>
</dbReference>
<keyword evidence="2" id="KW-1185">Reference proteome</keyword>
<dbReference type="Proteomes" id="UP000431826">
    <property type="component" value="Unassembled WGS sequence"/>
</dbReference>
<proteinExistence type="predicted"/>
<dbReference type="InterPro" id="IPR029058">
    <property type="entry name" value="AB_hydrolase_fold"/>
</dbReference>
<protein>
    <submittedName>
        <fullName evidence="1">Uncharacterized protein</fullName>
    </submittedName>
</protein>
<accession>A0A640UN97</accession>
<dbReference type="GeneID" id="96281633"/>
<evidence type="ECO:0000313" key="2">
    <source>
        <dbReference type="Proteomes" id="UP000431826"/>
    </source>
</evidence>
<evidence type="ECO:0000313" key="1">
    <source>
        <dbReference type="EMBL" id="GFE35765.1"/>
    </source>
</evidence>
<dbReference type="RefSeq" id="WP_159742213.1">
    <property type="nucleotide sequence ID" value="NZ_BLIR01000001.1"/>
</dbReference>
<reference evidence="1 2" key="1">
    <citation type="submission" date="2019-12" db="EMBL/GenBank/DDBJ databases">
        <title>Whole genome shotgun sequence of Streptomyces tubercidicus NBRC 13090.</title>
        <authorList>
            <person name="Ichikawa N."/>
            <person name="Kimura A."/>
            <person name="Kitahashi Y."/>
            <person name="Komaki H."/>
            <person name="Tamura T."/>
        </authorList>
    </citation>
    <scope>NUCLEOTIDE SEQUENCE [LARGE SCALE GENOMIC DNA]</scope>
    <source>
        <strain evidence="1 2">NBRC 13090</strain>
    </source>
</reference>
<dbReference type="OrthoDB" id="3483116at2"/>
<comment type="caution">
    <text evidence="1">The sequence shown here is derived from an EMBL/GenBank/DDBJ whole genome shotgun (WGS) entry which is preliminary data.</text>
</comment>
<dbReference type="AlphaFoldDB" id="A0A640UN97"/>
<organism evidence="1 2">
    <name type="scientific">Streptomyces tubercidicus</name>
    <dbReference type="NCBI Taxonomy" id="47759"/>
    <lineage>
        <taxon>Bacteria</taxon>
        <taxon>Bacillati</taxon>
        <taxon>Actinomycetota</taxon>
        <taxon>Actinomycetes</taxon>
        <taxon>Kitasatosporales</taxon>
        <taxon>Streptomycetaceae</taxon>
        <taxon>Streptomyces</taxon>
    </lineage>
</organism>